<evidence type="ECO:0008006" key="3">
    <source>
        <dbReference type="Google" id="ProtNLM"/>
    </source>
</evidence>
<protein>
    <recommendedName>
        <fullName evidence="3">Phosphoribosyltransferase</fullName>
    </recommendedName>
</protein>
<dbReference type="KEGG" id="sna:Snas_0030"/>
<dbReference type="HOGENOM" id="CLU_1711149_0_0_11"/>
<dbReference type="AlphaFoldDB" id="D3PTZ4"/>
<dbReference type="STRING" id="446470.Snas_0030"/>
<proteinExistence type="predicted"/>
<dbReference type="InterPro" id="IPR000836">
    <property type="entry name" value="PRTase_dom"/>
</dbReference>
<accession>D3PTZ4</accession>
<dbReference type="SUPFAM" id="SSF53271">
    <property type="entry name" value="PRTase-like"/>
    <property type="match status" value="1"/>
</dbReference>
<dbReference type="Proteomes" id="UP000000844">
    <property type="component" value="Chromosome"/>
</dbReference>
<evidence type="ECO:0000313" key="1">
    <source>
        <dbReference type="EMBL" id="ADD39752.1"/>
    </source>
</evidence>
<dbReference type="OrthoDB" id="3403421at2"/>
<organism evidence="1 2">
    <name type="scientific">Stackebrandtia nassauensis (strain DSM 44728 / CIP 108903 / NRRL B-16338 / NBRC 102104 / LLR-40K-21)</name>
    <dbReference type="NCBI Taxonomy" id="446470"/>
    <lineage>
        <taxon>Bacteria</taxon>
        <taxon>Bacillati</taxon>
        <taxon>Actinomycetota</taxon>
        <taxon>Actinomycetes</taxon>
        <taxon>Glycomycetales</taxon>
        <taxon>Glycomycetaceae</taxon>
        <taxon>Stackebrandtia</taxon>
    </lineage>
</organism>
<name>D3PTZ4_STANL</name>
<keyword evidence="2" id="KW-1185">Reference proteome</keyword>
<gene>
    <name evidence="1" type="ordered locus">Snas_0030</name>
</gene>
<dbReference type="EMBL" id="CP001778">
    <property type="protein sequence ID" value="ADD39752.1"/>
    <property type="molecule type" value="Genomic_DNA"/>
</dbReference>
<dbReference type="eggNOG" id="COG1040">
    <property type="taxonomic scope" value="Bacteria"/>
</dbReference>
<dbReference type="RefSeq" id="WP_013015323.1">
    <property type="nucleotide sequence ID" value="NC_013947.1"/>
</dbReference>
<dbReference type="CDD" id="cd06223">
    <property type="entry name" value="PRTases_typeI"/>
    <property type="match status" value="1"/>
</dbReference>
<dbReference type="InterPro" id="IPR029057">
    <property type="entry name" value="PRTase-like"/>
</dbReference>
<sequence length="126" mass="13960">MTVPSSDGRENHPLQEIAGISTIRQLVPTINPAYSAKNRRFQLDAFRPFENDLTGSKVLVIDDTWVSGSTVQSLAHRVKRDGASTVVILTLGRWAVWDKPVWKSLIEQSINSATAFDVETCALNHV</sequence>
<dbReference type="Gene3D" id="3.40.50.2020">
    <property type="match status" value="1"/>
</dbReference>
<evidence type="ECO:0000313" key="2">
    <source>
        <dbReference type="Proteomes" id="UP000000844"/>
    </source>
</evidence>
<reference evidence="1 2" key="1">
    <citation type="journal article" date="2009" name="Stand. Genomic Sci.">
        <title>Complete genome sequence of Stackebrandtia nassauensis type strain (LLR-40K-21).</title>
        <authorList>
            <person name="Munk C."/>
            <person name="Lapidus A."/>
            <person name="Copeland A."/>
            <person name="Jando M."/>
            <person name="Mayilraj S."/>
            <person name="Glavina Del Rio T."/>
            <person name="Nolan M."/>
            <person name="Chen F."/>
            <person name="Lucas S."/>
            <person name="Tice H."/>
            <person name="Cheng J.F."/>
            <person name="Han C."/>
            <person name="Detter J.C."/>
            <person name="Bruce D."/>
            <person name="Goodwin L."/>
            <person name="Chain P."/>
            <person name="Pitluck S."/>
            <person name="Goker M."/>
            <person name="Ovchinikova G."/>
            <person name="Pati A."/>
            <person name="Ivanova N."/>
            <person name="Mavromatis K."/>
            <person name="Chen A."/>
            <person name="Palaniappan K."/>
            <person name="Land M."/>
            <person name="Hauser L."/>
            <person name="Chang Y.J."/>
            <person name="Jeffries C.D."/>
            <person name="Bristow J."/>
            <person name="Eisen J.A."/>
            <person name="Markowitz V."/>
            <person name="Hugenholtz P."/>
            <person name="Kyrpides N.C."/>
            <person name="Klenk H.P."/>
        </authorList>
    </citation>
    <scope>NUCLEOTIDE SEQUENCE [LARGE SCALE GENOMIC DNA]</scope>
    <source>
        <strain evidence="2">DSM 44728 / CIP 108903 / NRRL B-16338 / NBRC 102104 / LLR-40K-21</strain>
    </source>
</reference>